<gene>
    <name evidence="1" type="ORF">SAMN04488109_6024</name>
</gene>
<dbReference type="OrthoDB" id="825403at2"/>
<dbReference type="AlphaFoldDB" id="A0A1M5WUD9"/>
<dbReference type="EMBL" id="FQWQ01000005">
    <property type="protein sequence ID" value="SHH91060.1"/>
    <property type="molecule type" value="Genomic_DNA"/>
</dbReference>
<evidence type="ECO:0000313" key="2">
    <source>
        <dbReference type="Proteomes" id="UP000184212"/>
    </source>
</evidence>
<name>A0A1M5WUD9_9BACT</name>
<accession>A0A1M5WUD9</accession>
<sequence length="157" mass="17293">MKKNILFSWVAALFGVALCSVLSGFSAMSGAHSVQVYLDNKLMIDQYINQKAVAAKLDLDRAENHGQLIVKYSECGRTVTGRKITIKDSDDKVLKEWKFEGSSSGFQESMPCPVKDILALKTTKSNTLKLYYSSNDFPEGQQIVYLVLSGAPSTASR</sequence>
<dbReference type="Proteomes" id="UP000184212">
    <property type="component" value="Unassembled WGS sequence"/>
</dbReference>
<organism evidence="1 2">
    <name type="scientific">Chryseolinea serpens</name>
    <dbReference type="NCBI Taxonomy" id="947013"/>
    <lineage>
        <taxon>Bacteria</taxon>
        <taxon>Pseudomonadati</taxon>
        <taxon>Bacteroidota</taxon>
        <taxon>Cytophagia</taxon>
        <taxon>Cytophagales</taxon>
        <taxon>Fulvivirgaceae</taxon>
        <taxon>Chryseolinea</taxon>
    </lineage>
</organism>
<evidence type="ECO:0000313" key="1">
    <source>
        <dbReference type="EMBL" id="SHH91060.1"/>
    </source>
</evidence>
<dbReference type="RefSeq" id="WP_073142038.1">
    <property type="nucleotide sequence ID" value="NZ_FQWQ01000005.1"/>
</dbReference>
<proteinExistence type="predicted"/>
<keyword evidence="2" id="KW-1185">Reference proteome</keyword>
<reference evidence="1 2" key="1">
    <citation type="submission" date="2016-11" db="EMBL/GenBank/DDBJ databases">
        <authorList>
            <person name="Jaros S."/>
            <person name="Januszkiewicz K."/>
            <person name="Wedrychowicz H."/>
        </authorList>
    </citation>
    <scope>NUCLEOTIDE SEQUENCE [LARGE SCALE GENOMIC DNA]</scope>
    <source>
        <strain evidence="1 2">DSM 24574</strain>
    </source>
</reference>
<protein>
    <submittedName>
        <fullName evidence="1">Uncharacterized protein</fullName>
    </submittedName>
</protein>